<reference evidence="3 4" key="1">
    <citation type="journal article" date="2016" name="Nat. Commun.">
        <title>Thousands of microbial genomes shed light on interconnected biogeochemical processes in an aquifer system.</title>
        <authorList>
            <person name="Anantharaman K."/>
            <person name="Brown C.T."/>
            <person name="Hug L.A."/>
            <person name="Sharon I."/>
            <person name="Castelle C.J."/>
            <person name="Probst A.J."/>
            <person name="Thomas B.C."/>
            <person name="Singh A."/>
            <person name="Wilkins M.J."/>
            <person name="Karaoz U."/>
            <person name="Brodie E.L."/>
            <person name="Williams K.H."/>
            <person name="Hubbard S.S."/>
            <person name="Banfield J.F."/>
        </authorList>
    </citation>
    <scope>NUCLEOTIDE SEQUENCE [LARGE SCALE GENOMIC DNA]</scope>
</reference>
<name>A0A1F7K9W9_9BACT</name>
<dbReference type="InterPro" id="IPR003344">
    <property type="entry name" value="Big_1_dom"/>
</dbReference>
<dbReference type="SMART" id="SM00634">
    <property type="entry name" value="BID_1"/>
    <property type="match status" value="1"/>
</dbReference>
<dbReference type="Pfam" id="PF02369">
    <property type="entry name" value="Big_1"/>
    <property type="match status" value="1"/>
</dbReference>
<protein>
    <recommendedName>
        <fullName evidence="2">Big-1 domain-containing protein</fullName>
    </recommendedName>
</protein>
<dbReference type="Gene3D" id="2.60.40.10">
    <property type="entry name" value="Immunoglobulins"/>
    <property type="match status" value="1"/>
</dbReference>
<evidence type="ECO:0000313" key="3">
    <source>
        <dbReference type="EMBL" id="OGK64669.1"/>
    </source>
</evidence>
<feature type="domain" description="Big-1" evidence="2">
    <location>
        <begin position="42"/>
        <end position="131"/>
    </location>
</feature>
<dbReference type="Proteomes" id="UP000178450">
    <property type="component" value="Unassembled WGS sequence"/>
</dbReference>
<evidence type="ECO:0000313" key="4">
    <source>
        <dbReference type="Proteomes" id="UP000178450"/>
    </source>
</evidence>
<dbReference type="SUPFAM" id="SSF49373">
    <property type="entry name" value="Invasin/intimin cell-adhesion fragments"/>
    <property type="match status" value="1"/>
</dbReference>
<gene>
    <name evidence="3" type="ORF">A2209_01240</name>
</gene>
<dbReference type="EMBL" id="MGBG01000017">
    <property type="protein sequence ID" value="OGK64669.1"/>
    <property type="molecule type" value="Genomic_DNA"/>
</dbReference>
<sequence>MNKRLFPALAVLLVMLLLMSVFANVRLIISSRATGSGNYSAENSYLFASPIVARANSIDRIRITVFVLNNQGLGVANQPVMLSKSPELVIEQLNSLTDSYGRAIFDLSTTTSGEYVIEAVLDNTKLGQALKIKFN</sequence>
<dbReference type="InterPro" id="IPR008964">
    <property type="entry name" value="Invasin/intimin_cell_adhesion"/>
</dbReference>
<dbReference type="InterPro" id="IPR013783">
    <property type="entry name" value="Ig-like_fold"/>
</dbReference>
<evidence type="ECO:0000256" key="1">
    <source>
        <dbReference type="ARBA" id="ARBA00010116"/>
    </source>
</evidence>
<dbReference type="AlphaFoldDB" id="A0A1F7K9W9"/>
<proteinExistence type="inferred from homology"/>
<organism evidence="3 4">
    <name type="scientific">Candidatus Roizmanbacteria bacterium RIFOXYA1_FULL_41_12</name>
    <dbReference type="NCBI Taxonomy" id="1802082"/>
    <lineage>
        <taxon>Bacteria</taxon>
        <taxon>Candidatus Roizmaniibacteriota</taxon>
    </lineage>
</organism>
<accession>A0A1F7K9W9</accession>
<comment type="caution">
    <text evidence="3">The sequence shown here is derived from an EMBL/GenBank/DDBJ whole genome shotgun (WGS) entry which is preliminary data.</text>
</comment>
<comment type="similarity">
    <text evidence="1">Belongs to the intimin/invasin family.</text>
</comment>
<evidence type="ECO:0000259" key="2">
    <source>
        <dbReference type="SMART" id="SM00634"/>
    </source>
</evidence>